<dbReference type="AlphaFoldDB" id="G3IQ70"/>
<proteinExistence type="predicted"/>
<evidence type="ECO:0000313" key="2">
    <source>
        <dbReference type="Proteomes" id="UP000001075"/>
    </source>
</evidence>
<protein>
    <submittedName>
        <fullName evidence="1">Uncharacterized protein</fullName>
    </submittedName>
</protein>
<dbReference type="EMBL" id="JH031574">
    <property type="protein sequence ID" value="EGV91208.1"/>
    <property type="molecule type" value="Genomic_DNA"/>
</dbReference>
<sequence length="113" mass="12500">MKTLVPLWSCSHVKAGADALSPAKARGLRQLSRIQLCFSVIIFCAGDIAPGKICQCLWRVWGWVLQKSYNAQDILPPLPNLTSMSLLRNDAWPGKVAHTCNLENSEFESSLDT</sequence>
<accession>G3IQ70</accession>
<dbReference type="InParanoid" id="G3IQ70"/>
<name>G3IQ70_CRIGR</name>
<evidence type="ECO:0000313" key="1">
    <source>
        <dbReference type="EMBL" id="EGV91208.1"/>
    </source>
</evidence>
<dbReference type="Proteomes" id="UP000001075">
    <property type="component" value="Unassembled WGS sequence"/>
</dbReference>
<reference evidence="2" key="1">
    <citation type="journal article" date="2011" name="Nat. Biotechnol.">
        <title>The genomic sequence of the Chinese hamster ovary (CHO)-K1 cell line.</title>
        <authorList>
            <person name="Xu X."/>
            <person name="Nagarajan H."/>
            <person name="Lewis N.E."/>
            <person name="Pan S."/>
            <person name="Cai Z."/>
            <person name="Liu X."/>
            <person name="Chen W."/>
            <person name="Xie M."/>
            <person name="Wang W."/>
            <person name="Hammond S."/>
            <person name="Andersen M.R."/>
            <person name="Neff N."/>
            <person name="Passarelli B."/>
            <person name="Koh W."/>
            <person name="Fan H.C."/>
            <person name="Wang J."/>
            <person name="Gui Y."/>
            <person name="Lee K.H."/>
            <person name="Betenbaugh M.J."/>
            <person name="Quake S.R."/>
            <person name="Famili I."/>
            <person name="Palsson B.O."/>
            <person name="Wang J."/>
        </authorList>
    </citation>
    <scope>NUCLEOTIDE SEQUENCE [LARGE SCALE GENOMIC DNA]</scope>
    <source>
        <strain evidence="2">CHO K1 cell line</strain>
    </source>
</reference>
<gene>
    <name evidence="1" type="ORF">I79_026166</name>
</gene>
<organism evidence="1 2">
    <name type="scientific">Cricetulus griseus</name>
    <name type="common">Chinese hamster</name>
    <name type="synonym">Cricetulus barabensis griseus</name>
    <dbReference type="NCBI Taxonomy" id="10029"/>
    <lineage>
        <taxon>Eukaryota</taxon>
        <taxon>Metazoa</taxon>
        <taxon>Chordata</taxon>
        <taxon>Craniata</taxon>
        <taxon>Vertebrata</taxon>
        <taxon>Euteleostomi</taxon>
        <taxon>Mammalia</taxon>
        <taxon>Eutheria</taxon>
        <taxon>Euarchontoglires</taxon>
        <taxon>Glires</taxon>
        <taxon>Rodentia</taxon>
        <taxon>Myomorpha</taxon>
        <taxon>Muroidea</taxon>
        <taxon>Cricetidae</taxon>
        <taxon>Cricetinae</taxon>
        <taxon>Cricetulus</taxon>
    </lineage>
</organism>